<evidence type="ECO:0000313" key="2">
    <source>
        <dbReference type="EMBL" id="KFB88944.1"/>
    </source>
</evidence>
<comment type="caution">
    <text evidence="2">The sequence shown here is derived from an EMBL/GenBank/DDBJ whole genome shotgun (WGS) entry which is preliminary data.</text>
</comment>
<keyword evidence="1" id="KW-0732">Signal</keyword>
<protein>
    <submittedName>
        <fullName evidence="2">Uncharacterized protein</fullName>
    </submittedName>
</protein>
<gene>
    <name evidence="2" type="ORF">CR62_24275</name>
</gene>
<reference evidence="2 3" key="1">
    <citation type="submission" date="2014-03" db="EMBL/GenBank/DDBJ databases">
        <title>Draft genome sequence of the Serratia grimesii strain a2.</title>
        <authorList>
            <person name="Toymentseva A."/>
            <person name="Kazakov S."/>
            <person name="Giliazeva A."/>
            <person name="Ismagilova R."/>
            <person name="Shah R."/>
            <person name="Sharipova M."/>
            <person name="Khaitlina S."/>
            <person name="Mardanova A."/>
        </authorList>
    </citation>
    <scope>NUCLEOTIDE SEQUENCE [LARGE SCALE GENOMIC DNA]</scope>
    <source>
        <strain evidence="2 3">A2</strain>
    </source>
</reference>
<proteinExistence type="predicted"/>
<dbReference type="Proteomes" id="UP000028721">
    <property type="component" value="Unassembled WGS sequence"/>
</dbReference>
<feature type="chain" id="PRO_5047013705" evidence="1">
    <location>
        <begin position="26"/>
        <end position="144"/>
    </location>
</feature>
<keyword evidence="3" id="KW-1185">Reference proteome</keyword>
<name>A0ABR4UBN2_9GAMM</name>
<dbReference type="EMBL" id="JGVP01000009">
    <property type="protein sequence ID" value="KFB88944.1"/>
    <property type="molecule type" value="Genomic_DNA"/>
</dbReference>
<feature type="signal peptide" evidence="1">
    <location>
        <begin position="1"/>
        <end position="25"/>
    </location>
</feature>
<sequence>MFTRKVKKYVMPAFAMMFVASASYAASEDTAEYTEKRRLHCTLLEQNIMFEDSPKIGSRSVGWLRRIDKGFQEFASVEVDGWYVRSFGKDWYTDSDSQLYASDPSKAEVLFNRRSGVTSMVQPLQDGKMLHMKWRCEIGPDISK</sequence>
<organism evidence="2 3">
    <name type="scientific">Serratia grimesii</name>
    <dbReference type="NCBI Taxonomy" id="82995"/>
    <lineage>
        <taxon>Bacteria</taxon>
        <taxon>Pseudomonadati</taxon>
        <taxon>Pseudomonadota</taxon>
        <taxon>Gammaproteobacteria</taxon>
        <taxon>Enterobacterales</taxon>
        <taxon>Yersiniaceae</taxon>
        <taxon>Serratia</taxon>
    </lineage>
</organism>
<evidence type="ECO:0000313" key="3">
    <source>
        <dbReference type="Proteomes" id="UP000028721"/>
    </source>
</evidence>
<accession>A0ABR4UBN2</accession>
<evidence type="ECO:0000256" key="1">
    <source>
        <dbReference type="SAM" id="SignalP"/>
    </source>
</evidence>